<evidence type="ECO:0000313" key="3">
    <source>
        <dbReference type="Proteomes" id="UP000600247"/>
    </source>
</evidence>
<dbReference type="Pfam" id="PF06283">
    <property type="entry name" value="ThuA"/>
    <property type="match status" value="1"/>
</dbReference>
<name>A0A917LRW2_9BACL</name>
<organism evidence="2 3">
    <name type="scientific">Paenibacillus radicis</name>
    <name type="common">ex Gao et al. 2016</name>
    <dbReference type="NCBI Taxonomy" id="1737354"/>
    <lineage>
        <taxon>Bacteria</taxon>
        <taxon>Bacillati</taxon>
        <taxon>Bacillota</taxon>
        <taxon>Bacilli</taxon>
        <taxon>Bacillales</taxon>
        <taxon>Paenibacillaceae</taxon>
        <taxon>Paenibacillus</taxon>
    </lineage>
</organism>
<keyword evidence="3" id="KW-1185">Reference proteome</keyword>
<proteinExistence type="predicted"/>
<dbReference type="InterPro" id="IPR029062">
    <property type="entry name" value="Class_I_gatase-like"/>
</dbReference>
<dbReference type="RefSeq" id="WP_188887216.1">
    <property type="nucleotide sequence ID" value="NZ_BMHY01000001.1"/>
</dbReference>
<dbReference type="EMBL" id="BMHY01000001">
    <property type="protein sequence ID" value="GGG54046.1"/>
    <property type="molecule type" value="Genomic_DNA"/>
</dbReference>
<dbReference type="SUPFAM" id="SSF52317">
    <property type="entry name" value="Class I glutamine amidotransferase-like"/>
    <property type="match status" value="1"/>
</dbReference>
<evidence type="ECO:0000259" key="1">
    <source>
        <dbReference type="Pfam" id="PF06283"/>
    </source>
</evidence>
<dbReference type="AlphaFoldDB" id="A0A917LRW2"/>
<gene>
    <name evidence="2" type="ORF">GCM10010918_03580</name>
</gene>
<reference evidence="2 3" key="1">
    <citation type="journal article" date="2014" name="Int. J. Syst. Evol. Microbiol.">
        <title>Complete genome sequence of Corynebacterium casei LMG S-19264T (=DSM 44701T), isolated from a smear-ripened cheese.</title>
        <authorList>
            <consortium name="US DOE Joint Genome Institute (JGI-PGF)"/>
            <person name="Walter F."/>
            <person name="Albersmeier A."/>
            <person name="Kalinowski J."/>
            <person name="Ruckert C."/>
        </authorList>
    </citation>
    <scope>NUCLEOTIDE SEQUENCE [LARGE SCALE GENOMIC DNA]</scope>
    <source>
        <strain evidence="2 3">CGMCC 1.15286</strain>
    </source>
</reference>
<dbReference type="Gene3D" id="3.40.50.880">
    <property type="match status" value="2"/>
</dbReference>
<feature type="domain" description="ThuA-like" evidence="1">
    <location>
        <begin position="34"/>
        <end position="207"/>
    </location>
</feature>
<dbReference type="Proteomes" id="UP000600247">
    <property type="component" value="Unassembled WGS sequence"/>
</dbReference>
<protein>
    <recommendedName>
        <fullName evidence="1">ThuA-like domain-containing protein</fullName>
    </recommendedName>
</protein>
<accession>A0A917LRW2</accession>
<evidence type="ECO:0000313" key="2">
    <source>
        <dbReference type="EMBL" id="GGG54046.1"/>
    </source>
</evidence>
<sequence length="221" mass="24523">MYKIAAVIGDYYHREDMIQSALMSAVQETFGGKTAVDVWITDALELPQTLAKRPDLVVLFKENRVDPEGDKSALWMNEAIAQSITAYVKQGGGWLAWHSGLASYPEDGAYVDMLRGSFASHPELHELVEYEGNGVQFTIKDEHYFVHCDESRTEVYLRSTSVDGSSIAAWRHYYGEGRVCALAPAHRPEGLQHPSFIGLLGEALAWCSGTEEHANSKEVKG</sequence>
<dbReference type="InterPro" id="IPR029010">
    <property type="entry name" value="ThuA-like"/>
</dbReference>
<comment type="caution">
    <text evidence="2">The sequence shown here is derived from an EMBL/GenBank/DDBJ whole genome shotgun (WGS) entry which is preliminary data.</text>
</comment>